<evidence type="ECO:0000313" key="1">
    <source>
        <dbReference type="EMBL" id="OAS82494.1"/>
    </source>
</evidence>
<sequence>MDEIAYNSYNQSTQTPCLDQQGVFSCLLIPLKTLSSLFFAGEYKVGLKSKGDKIYEWKI</sequence>
<dbReference type="Proteomes" id="UP000078534">
    <property type="component" value="Unassembled WGS sequence"/>
</dbReference>
<dbReference type="AlphaFoldDB" id="A0A179SMA0"/>
<accession>A0A179SMA0</accession>
<evidence type="ECO:0000313" key="2">
    <source>
        <dbReference type="Proteomes" id="UP000078534"/>
    </source>
</evidence>
<protein>
    <submittedName>
        <fullName evidence="1">Uncharacterized protein</fullName>
    </submittedName>
</protein>
<dbReference type="STRING" id="152268.A6K24_12650"/>
<reference evidence="2" key="1">
    <citation type="submission" date="2016-04" db="EMBL/GenBank/DDBJ databases">
        <authorList>
            <person name="Lyu Z."/>
            <person name="Lyu W."/>
        </authorList>
    </citation>
    <scope>NUCLEOTIDE SEQUENCE [LARGE SCALE GENOMIC DNA]</scope>
    <source>
        <strain evidence="2">C44</strain>
    </source>
</reference>
<keyword evidence="2" id="KW-1185">Reference proteome</keyword>
<organism evidence="1 2">
    <name type="scientific">Metabacillus litoralis</name>
    <dbReference type="NCBI Taxonomy" id="152268"/>
    <lineage>
        <taxon>Bacteria</taxon>
        <taxon>Bacillati</taxon>
        <taxon>Bacillota</taxon>
        <taxon>Bacilli</taxon>
        <taxon>Bacillales</taxon>
        <taxon>Bacillaceae</taxon>
        <taxon>Metabacillus</taxon>
    </lineage>
</organism>
<name>A0A179SMA0_9BACI</name>
<gene>
    <name evidence="1" type="ORF">A6K24_12650</name>
</gene>
<comment type="caution">
    <text evidence="1">The sequence shown here is derived from an EMBL/GenBank/DDBJ whole genome shotgun (WGS) entry which is preliminary data.</text>
</comment>
<proteinExistence type="predicted"/>
<dbReference type="EMBL" id="LWSG01000045">
    <property type="protein sequence ID" value="OAS82494.1"/>
    <property type="molecule type" value="Genomic_DNA"/>
</dbReference>